<accession>A0A4R1MPP0</accession>
<dbReference type="SUPFAM" id="SSF54106">
    <property type="entry name" value="LysM domain"/>
    <property type="match status" value="1"/>
</dbReference>
<dbReference type="OrthoDB" id="9779340at2"/>
<feature type="domain" description="LysM" evidence="1">
    <location>
        <begin position="474"/>
        <end position="518"/>
    </location>
</feature>
<dbReference type="Proteomes" id="UP000294545">
    <property type="component" value="Unassembled WGS sequence"/>
</dbReference>
<name>A0A4R1MPP0_9FIRM</name>
<sequence>MALNLIKKHIQMTQTKGNSIVQVNLDDDFNVPDIKPDVQKIIQEHGEIKINNVDVMDDKVKVKGEMECTILYLTDSDEKPVHSLNCLMPFEEVINLDGIQEDDDISIRTKVENLSTNIINSRKLSAKSIVELEALAEDQYFINVATDIEGEQTVQNINEEIKASQIFLSKKDTYRVRDELAIPNSKPNIMEILWTNAHIRNPEIRLIDDRINIKGDVALFVLYIGETDDKPVEFVEFELPFNGSIDCEGCTEEMIADITMRILKKDVQIRPDLDGEERVLDVEIITELEIKVYEQENINILKDVYSPSKEILIKKQPVTYENIMLKNQTQCKITEKLSIKKDVDPYILQICQTEGDIKIDDIEMREDGLEVEGVINVQIIYVAADDKTPINVIKDIIPYNHTIDAKGINEQCIYKVKPTIDYISCNMLDDQEVEIRCGVNLDTIVFEQISKEVMVDIEEQDLDKKKIYDLPSIVGYIVKKDETLWDIAKKYYTTTDKIKDVNGLTEDYVLKPGDKLIIMKNIETIVNV</sequence>
<dbReference type="SMART" id="SM00257">
    <property type="entry name" value="LysM"/>
    <property type="match status" value="1"/>
</dbReference>
<dbReference type="CDD" id="cd00118">
    <property type="entry name" value="LysM"/>
    <property type="match status" value="1"/>
</dbReference>
<reference evidence="2 3" key="1">
    <citation type="submission" date="2019-03" db="EMBL/GenBank/DDBJ databases">
        <title>Genomic Encyclopedia of Type Strains, Phase IV (KMG-IV): sequencing the most valuable type-strain genomes for metagenomic binning, comparative biology and taxonomic classification.</title>
        <authorList>
            <person name="Goeker M."/>
        </authorList>
    </citation>
    <scope>NUCLEOTIDE SEQUENCE [LARGE SCALE GENOMIC DNA]</scope>
    <source>
        <strain evidence="2 3">DSM 24176</strain>
    </source>
</reference>
<proteinExistence type="predicted"/>
<dbReference type="InterPro" id="IPR024300">
    <property type="entry name" value="SipL_SPOCS_dom"/>
</dbReference>
<dbReference type="Pfam" id="PF01476">
    <property type="entry name" value="LysM"/>
    <property type="match status" value="1"/>
</dbReference>
<dbReference type="PROSITE" id="PS51782">
    <property type="entry name" value="LYSM"/>
    <property type="match status" value="1"/>
</dbReference>
<protein>
    <submittedName>
        <fullName evidence="2">LysM domain-containing protein</fullName>
    </submittedName>
</protein>
<dbReference type="Pfam" id="PF12673">
    <property type="entry name" value="SipL"/>
    <property type="match status" value="3"/>
</dbReference>
<comment type="caution">
    <text evidence="2">The sequence shown here is derived from an EMBL/GenBank/DDBJ whole genome shotgun (WGS) entry which is preliminary data.</text>
</comment>
<dbReference type="InterPro" id="IPR018392">
    <property type="entry name" value="LysM"/>
</dbReference>
<evidence type="ECO:0000259" key="1">
    <source>
        <dbReference type="PROSITE" id="PS51782"/>
    </source>
</evidence>
<dbReference type="Gene3D" id="3.10.350.10">
    <property type="entry name" value="LysM domain"/>
    <property type="match status" value="1"/>
</dbReference>
<dbReference type="AlphaFoldDB" id="A0A4R1MPP0"/>
<dbReference type="RefSeq" id="WP_132282196.1">
    <property type="nucleotide sequence ID" value="NZ_SMGQ01000012.1"/>
</dbReference>
<organism evidence="2 3">
    <name type="scientific">Natranaerovirga hydrolytica</name>
    <dbReference type="NCBI Taxonomy" id="680378"/>
    <lineage>
        <taxon>Bacteria</taxon>
        <taxon>Bacillati</taxon>
        <taxon>Bacillota</taxon>
        <taxon>Clostridia</taxon>
        <taxon>Lachnospirales</taxon>
        <taxon>Natranaerovirgaceae</taxon>
        <taxon>Natranaerovirga</taxon>
    </lineage>
</organism>
<keyword evidence="3" id="KW-1185">Reference proteome</keyword>
<dbReference type="InterPro" id="IPR036779">
    <property type="entry name" value="LysM_dom_sf"/>
</dbReference>
<evidence type="ECO:0000313" key="3">
    <source>
        <dbReference type="Proteomes" id="UP000294545"/>
    </source>
</evidence>
<evidence type="ECO:0000313" key="2">
    <source>
        <dbReference type="EMBL" id="TCK93284.1"/>
    </source>
</evidence>
<dbReference type="EMBL" id="SMGQ01000012">
    <property type="protein sequence ID" value="TCK93284.1"/>
    <property type="molecule type" value="Genomic_DNA"/>
</dbReference>
<gene>
    <name evidence="2" type="ORF">EDC19_1475</name>
</gene>